<dbReference type="Gene3D" id="1.10.443.10">
    <property type="entry name" value="Intergrase catalytic core"/>
    <property type="match status" value="1"/>
</dbReference>
<dbReference type="InterPro" id="IPR013762">
    <property type="entry name" value="Integrase-like_cat_sf"/>
</dbReference>
<protein>
    <submittedName>
        <fullName evidence="4">Integrase</fullName>
    </submittedName>
</protein>
<keyword evidence="2" id="KW-0233">DNA recombination</keyword>
<dbReference type="InterPro" id="IPR011010">
    <property type="entry name" value="DNA_brk_join_enz"/>
</dbReference>
<dbReference type="GO" id="GO:0015074">
    <property type="term" value="P:DNA integration"/>
    <property type="evidence" value="ECO:0007669"/>
    <property type="project" value="UniProtKB-KW"/>
</dbReference>
<reference evidence="4 5" key="1">
    <citation type="submission" date="2017-06" db="EMBL/GenBank/DDBJ databases">
        <authorList>
            <person name="Kim H.J."/>
            <person name="Triplett B.A."/>
        </authorList>
    </citation>
    <scope>NUCLEOTIDE SEQUENCE [LARGE SCALE GENOMIC DNA]</scope>
    <source>
        <strain evidence="4 5">13146</strain>
    </source>
</reference>
<dbReference type="GO" id="GO:0006310">
    <property type="term" value="P:DNA recombination"/>
    <property type="evidence" value="ECO:0007669"/>
    <property type="project" value="UniProtKB-KW"/>
</dbReference>
<accession>A0A246HR16</accession>
<proteinExistence type="predicted"/>
<dbReference type="Proteomes" id="UP000198157">
    <property type="component" value="Unassembled WGS sequence"/>
</dbReference>
<dbReference type="SUPFAM" id="SSF56349">
    <property type="entry name" value="DNA breaking-rejoining enzymes"/>
    <property type="match status" value="1"/>
</dbReference>
<dbReference type="CDD" id="cd00796">
    <property type="entry name" value="INT_Rci_Hp1_C"/>
    <property type="match status" value="1"/>
</dbReference>
<dbReference type="EMBL" id="NIVS01000007">
    <property type="protein sequence ID" value="OWQ56389.1"/>
    <property type="molecule type" value="Genomic_DNA"/>
</dbReference>
<dbReference type="PANTHER" id="PTHR30349:SF94">
    <property type="entry name" value="INTEGRASE_RECOMBINASE HI_1414-RELATED"/>
    <property type="match status" value="1"/>
</dbReference>
<dbReference type="Pfam" id="PF00589">
    <property type="entry name" value="Phage_integrase"/>
    <property type="match status" value="1"/>
</dbReference>
<dbReference type="PROSITE" id="PS51898">
    <property type="entry name" value="TYR_RECOMBINASE"/>
    <property type="match status" value="1"/>
</dbReference>
<dbReference type="AlphaFoldDB" id="A0A246HR16"/>
<evidence type="ECO:0000259" key="3">
    <source>
        <dbReference type="PROSITE" id="PS51898"/>
    </source>
</evidence>
<dbReference type="InterPro" id="IPR050090">
    <property type="entry name" value="Tyrosine_recombinase_XerCD"/>
</dbReference>
<sequence length="376" mass="42828">MHFMAHPWCARTPAKSLFFTPDPGVMYRCCTTQREVHQDMAVVEKRGKKWRAMIRLKGHPTASKTFNGRKAAEDWARVTEDALRAGLAPPQESMTLEALIDRYVKEMDRFKPISATKRGNLRRWVESLGGREVTTLTGQDVLNHISARTAGPATMAMELGFLAEVLSAARSLWNMTIPDVVTAARPVLRRAGAIAKPLERDRRPTAKELDDLASYYRFNFGTIPMRDLIPFAVESAMRMGEIVRLRWEDYRPGEKPMILIRDRKDPKDKKGNNQWVPLLGSTAALIEAQARHGDLIFPYKADSIGASFRRACVRLQIEDLHFHDLRHEGTSRLFEQGYQIPEVAIVTGHRDWKSLKRYTQLVPASLHRSVVKSDRD</sequence>
<dbReference type="OrthoDB" id="9057547at2"/>
<evidence type="ECO:0000256" key="2">
    <source>
        <dbReference type="ARBA" id="ARBA00023172"/>
    </source>
</evidence>
<feature type="domain" description="Tyr recombinase" evidence="3">
    <location>
        <begin position="193"/>
        <end position="371"/>
    </location>
</feature>
<evidence type="ECO:0000256" key="1">
    <source>
        <dbReference type="ARBA" id="ARBA00022908"/>
    </source>
</evidence>
<dbReference type="GO" id="GO:0003677">
    <property type="term" value="F:DNA binding"/>
    <property type="evidence" value="ECO:0007669"/>
    <property type="project" value="InterPro"/>
</dbReference>
<comment type="caution">
    <text evidence="4">The sequence shown here is derived from an EMBL/GenBank/DDBJ whole genome shotgun (WGS) entry which is preliminary data.</text>
</comment>
<name>A0A246HR16_STEMA</name>
<organism evidence="4 5">
    <name type="scientific">Stenotrophomonas maltophilia</name>
    <name type="common">Pseudomonas maltophilia</name>
    <name type="synonym">Xanthomonas maltophilia</name>
    <dbReference type="NCBI Taxonomy" id="40324"/>
    <lineage>
        <taxon>Bacteria</taxon>
        <taxon>Pseudomonadati</taxon>
        <taxon>Pseudomonadota</taxon>
        <taxon>Gammaproteobacteria</taxon>
        <taxon>Lysobacterales</taxon>
        <taxon>Lysobacteraceae</taxon>
        <taxon>Stenotrophomonas</taxon>
        <taxon>Stenotrophomonas maltophilia group</taxon>
    </lineage>
</organism>
<evidence type="ECO:0000313" key="5">
    <source>
        <dbReference type="Proteomes" id="UP000198157"/>
    </source>
</evidence>
<dbReference type="InterPro" id="IPR002104">
    <property type="entry name" value="Integrase_catalytic"/>
</dbReference>
<evidence type="ECO:0000313" key="4">
    <source>
        <dbReference type="EMBL" id="OWQ56389.1"/>
    </source>
</evidence>
<dbReference type="PANTHER" id="PTHR30349">
    <property type="entry name" value="PHAGE INTEGRASE-RELATED"/>
    <property type="match status" value="1"/>
</dbReference>
<gene>
    <name evidence="4" type="ORF">CEE60_02635</name>
</gene>
<keyword evidence="1" id="KW-0229">DNA integration</keyword>